<evidence type="ECO:0000313" key="2">
    <source>
        <dbReference type="Proteomes" id="UP000186351"/>
    </source>
</evidence>
<sequence>MEKFIPQQGHYRRLRVFRVTEIIYDITYIFTRRFLSKGDRTIDQMVQAARSGKQNIAEGSAAGTTSKETEIKLTNVAKASLQELLVDYEDYLRVRELKLWHKDSRKALQTRRYCATHADSADYREAVKVRSDETVANIAIILIHQADVLLHRLIERQKRDFLINGGIREQMTRGRIEYRNSQKK</sequence>
<dbReference type="SUPFAM" id="SSF158446">
    <property type="entry name" value="IVS-encoded protein-like"/>
    <property type="match status" value="1"/>
</dbReference>
<dbReference type="GeneID" id="65535704"/>
<dbReference type="InterPro" id="IPR012657">
    <property type="entry name" value="23S_rRNA-intervening_sequence"/>
</dbReference>
<keyword evidence="2" id="KW-1185">Reference proteome</keyword>
<dbReference type="OrthoDB" id="9796189at2"/>
<dbReference type="EMBL" id="CP015402">
    <property type="protein sequence ID" value="ANU62697.1"/>
    <property type="molecule type" value="Genomic_DNA"/>
</dbReference>
<dbReference type="KEGG" id="pary:A4V02_02465"/>
<dbReference type="InterPro" id="IPR026354">
    <property type="entry name" value="4helix_suffix_dom"/>
</dbReference>
<dbReference type="AlphaFoldDB" id="A0A1B1S7C2"/>
<dbReference type="InterPro" id="IPR036583">
    <property type="entry name" value="23S_rRNA_IVS_sf"/>
</dbReference>
<gene>
    <name evidence="1" type="ORF">A4V02_02465</name>
</gene>
<proteinExistence type="predicted"/>
<dbReference type="NCBIfam" id="TIGR04258">
    <property type="entry name" value="4helix_suffix"/>
    <property type="match status" value="1"/>
</dbReference>
<accession>A0A1Z2XEC6</accession>
<evidence type="ECO:0000313" key="1">
    <source>
        <dbReference type="EMBL" id="ANU62697.1"/>
    </source>
</evidence>
<dbReference type="NCBIfam" id="TIGR02436">
    <property type="entry name" value="four helix bundle protein"/>
    <property type="match status" value="1"/>
</dbReference>
<organism evidence="1 2">
    <name type="scientific">Muribaculum intestinale</name>
    <dbReference type="NCBI Taxonomy" id="1796646"/>
    <lineage>
        <taxon>Bacteria</taxon>
        <taxon>Pseudomonadati</taxon>
        <taxon>Bacteroidota</taxon>
        <taxon>Bacteroidia</taxon>
        <taxon>Bacteroidales</taxon>
        <taxon>Muribaculaceae</taxon>
        <taxon>Muribaculum</taxon>
    </lineage>
</organism>
<dbReference type="STRING" id="1796646.A4V02_02465"/>
<dbReference type="Gene3D" id="1.20.1440.60">
    <property type="entry name" value="23S rRNA-intervening sequence"/>
    <property type="match status" value="1"/>
</dbReference>
<dbReference type="RefSeq" id="WP_068960076.1">
    <property type="nucleotide sequence ID" value="NZ_CAJTAP010000002.1"/>
</dbReference>
<name>A0A1B1S7C2_9BACT</name>
<protein>
    <submittedName>
        <fullName evidence="1">Four helix bundle protein</fullName>
    </submittedName>
</protein>
<reference evidence="2" key="1">
    <citation type="submission" date="2016-04" db="EMBL/GenBank/DDBJ databases">
        <title>Complete Genome Sequences of Twelve Strains of a Stable Defined Moderately Diverse Mouse Microbiota 2 (sDMDMm2).</title>
        <authorList>
            <person name="Uchimura Y."/>
            <person name="Wyss M."/>
            <person name="Brugiroux S."/>
            <person name="Limenitakis J.P."/>
            <person name="Stecher B."/>
            <person name="McCoy K.D."/>
            <person name="Macpherson A.J."/>
        </authorList>
    </citation>
    <scope>NUCLEOTIDE SEQUENCE [LARGE SCALE GENOMIC DNA]</scope>
    <source>
        <strain evidence="2">YL27</strain>
    </source>
</reference>
<accession>A0A1B1S7C2</accession>
<dbReference type="Proteomes" id="UP000186351">
    <property type="component" value="Chromosome"/>
</dbReference>